<evidence type="ECO:0000256" key="1">
    <source>
        <dbReference type="SAM" id="Phobius"/>
    </source>
</evidence>
<protein>
    <submittedName>
        <fullName evidence="2">Uncharacterized protein</fullName>
    </submittedName>
</protein>
<feature type="transmembrane region" description="Helical" evidence="1">
    <location>
        <begin position="83"/>
        <end position="103"/>
    </location>
</feature>
<feature type="transmembrane region" description="Helical" evidence="1">
    <location>
        <begin position="6"/>
        <end position="32"/>
    </location>
</feature>
<gene>
    <name evidence="2" type="ORF">AB3N04_04670</name>
</gene>
<sequence length="111" mass="13049">MLLYFLSVSIGFVLAVQLGMTLAANLVGNLAITFMEQTYTKNPKRLYEKLMNIVFYALYSIPHFFYTKLMLKLPYWKARVAFLIWSLFFVFLSLVLLVIYDLILDWLGINF</sequence>
<keyword evidence="1" id="KW-0472">Membrane</keyword>
<dbReference type="AlphaFoldDB" id="A0AB39BU95"/>
<name>A0AB39BU95_9BACI</name>
<reference evidence="2" key="1">
    <citation type="submission" date="2024-07" db="EMBL/GenBank/DDBJ databases">
        <title>Identification and characteristics of an arsenic-resistant bacterial isolate, which belongs to a novel species.</title>
        <authorList>
            <person name="Juszczyk A."/>
            <person name="Kowalczyk A."/>
            <person name="Was K."/>
            <person name="Kosowicz W."/>
            <person name="Budzyn A."/>
            <person name="Latowski D."/>
        </authorList>
    </citation>
    <scope>NUCLEOTIDE SEQUENCE</scope>
    <source>
        <strain evidence="2">As8PL</strain>
    </source>
</reference>
<accession>A0AB39BU95</accession>
<feature type="transmembrane region" description="Helical" evidence="1">
    <location>
        <begin position="53"/>
        <end position="71"/>
    </location>
</feature>
<proteinExistence type="predicted"/>
<dbReference type="EMBL" id="CP162551">
    <property type="protein sequence ID" value="XDI37615.1"/>
    <property type="molecule type" value="Genomic_DNA"/>
</dbReference>
<evidence type="ECO:0000313" key="2">
    <source>
        <dbReference type="EMBL" id="XDI37615.1"/>
    </source>
</evidence>
<organism evidence="2">
    <name type="scientific">Alkalihalophilus sp. As8PL</name>
    <dbReference type="NCBI Taxonomy" id="3237103"/>
    <lineage>
        <taxon>Bacteria</taxon>
        <taxon>Bacillati</taxon>
        <taxon>Bacillota</taxon>
        <taxon>Bacilli</taxon>
        <taxon>Bacillales</taxon>
        <taxon>Bacillaceae</taxon>
        <taxon>Alkalihalophilus</taxon>
    </lineage>
</organism>
<keyword evidence="1" id="KW-0812">Transmembrane</keyword>
<keyword evidence="1" id="KW-1133">Transmembrane helix</keyword>
<dbReference type="RefSeq" id="WP_368504946.1">
    <property type="nucleotide sequence ID" value="NZ_CP162551.1"/>
</dbReference>